<evidence type="ECO:0000313" key="1">
    <source>
        <dbReference type="EMBL" id="KAI4318491.1"/>
    </source>
</evidence>
<proteinExistence type="predicted"/>
<organism evidence="1 2">
    <name type="scientific">Melastoma candidum</name>
    <dbReference type="NCBI Taxonomy" id="119954"/>
    <lineage>
        <taxon>Eukaryota</taxon>
        <taxon>Viridiplantae</taxon>
        <taxon>Streptophyta</taxon>
        <taxon>Embryophyta</taxon>
        <taxon>Tracheophyta</taxon>
        <taxon>Spermatophyta</taxon>
        <taxon>Magnoliopsida</taxon>
        <taxon>eudicotyledons</taxon>
        <taxon>Gunneridae</taxon>
        <taxon>Pentapetalae</taxon>
        <taxon>rosids</taxon>
        <taxon>malvids</taxon>
        <taxon>Myrtales</taxon>
        <taxon>Melastomataceae</taxon>
        <taxon>Melastomatoideae</taxon>
        <taxon>Melastomateae</taxon>
        <taxon>Melastoma</taxon>
    </lineage>
</organism>
<reference evidence="2" key="1">
    <citation type="journal article" date="2023" name="Front. Plant Sci.">
        <title>Chromosomal-level genome assembly of Melastoma candidum provides insights into trichome evolution.</title>
        <authorList>
            <person name="Zhong Y."/>
            <person name="Wu W."/>
            <person name="Sun C."/>
            <person name="Zou P."/>
            <person name="Liu Y."/>
            <person name="Dai S."/>
            <person name="Zhou R."/>
        </authorList>
    </citation>
    <scope>NUCLEOTIDE SEQUENCE [LARGE SCALE GENOMIC DNA]</scope>
</reference>
<accession>A0ACB9M4P8</accession>
<sequence>MESQRRWGCPGSEIAGAEGSRSCAVDELTPPGGRNEDGGSPGSVFAVTCVERGGSGRDKGLLLPLGLGIP</sequence>
<name>A0ACB9M4P8_9MYRT</name>
<dbReference type="Proteomes" id="UP001057402">
    <property type="component" value="Chromosome 10"/>
</dbReference>
<keyword evidence="2" id="KW-1185">Reference proteome</keyword>
<comment type="caution">
    <text evidence="1">The sequence shown here is derived from an EMBL/GenBank/DDBJ whole genome shotgun (WGS) entry which is preliminary data.</text>
</comment>
<evidence type="ECO:0000313" key="2">
    <source>
        <dbReference type="Proteomes" id="UP001057402"/>
    </source>
</evidence>
<protein>
    <submittedName>
        <fullName evidence="1">Uncharacterized protein</fullName>
    </submittedName>
</protein>
<dbReference type="EMBL" id="CM042889">
    <property type="protein sequence ID" value="KAI4318491.1"/>
    <property type="molecule type" value="Genomic_DNA"/>
</dbReference>
<gene>
    <name evidence="1" type="ORF">MLD38_032189</name>
</gene>